<gene>
    <name evidence="7" type="ORF">LSINAPIS_LOCUS259</name>
</gene>
<dbReference type="InterPro" id="IPR046357">
    <property type="entry name" value="PPIase_dom_sf"/>
</dbReference>
<evidence type="ECO:0000313" key="8">
    <source>
        <dbReference type="Proteomes" id="UP000324832"/>
    </source>
</evidence>
<accession>A0A5E4PN03</accession>
<feature type="domain" description="PPIase FKBP-type" evidence="6">
    <location>
        <begin position="20"/>
        <end position="108"/>
    </location>
</feature>
<organism evidence="7 8">
    <name type="scientific">Leptidea sinapis</name>
    <dbReference type="NCBI Taxonomy" id="189913"/>
    <lineage>
        <taxon>Eukaryota</taxon>
        <taxon>Metazoa</taxon>
        <taxon>Ecdysozoa</taxon>
        <taxon>Arthropoda</taxon>
        <taxon>Hexapoda</taxon>
        <taxon>Insecta</taxon>
        <taxon>Pterygota</taxon>
        <taxon>Neoptera</taxon>
        <taxon>Endopterygota</taxon>
        <taxon>Lepidoptera</taxon>
        <taxon>Glossata</taxon>
        <taxon>Ditrysia</taxon>
        <taxon>Papilionoidea</taxon>
        <taxon>Pieridae</taxon>
        <taxon>Dismorphiinae</taxon>
        <taxon>Leptidea</taxon>
    </lineage>
</organism>
<protein>
    <recommendedName>
        <fullName evidence="2 5">peptidylprolyl isomerase</fullName>
        <ecNumber evidence="2 5">5.2.1.8</ecNumber>
    </recommendedName>
</protein>
<comment type="catalytic activity">
    <reaction evidence="1 5">
        <text>[protein]-peptidylproline (omega=180) = [protein]-peptidylproline (omega=0)</text>
        <dbReference type="Rhea" id="RHEA:16237"/>
        <dbReference type="Rhea" id="RHEA-COMP:10747"/>
        <dbReference type="Rhea" id="RHEA-COMP:10748"/>
        <dbReference type="ChEBI" id="CHEBI:83833"/>
        <dbReference type="ChEBI" id="CHEBI:83834"/>
        <dbReference type="EC" id="5.2.1.8"/>
    </reaction>
</comment>
<dbReference type="GO" id="GO:0033017">
    <property type="term" value="C:sarcoplasmic reticulum membrane"/>
    <property type="evidence" value="ECO:0007669"/>
    <property type="project" value="TreeGrafter"/>
</dbReference>
<proteinExistence type="predicted"/>
<evidence type="ECO:0000313" key="7">
    <source>
        <dbReference type="EMBL" id="VVC86434.1"/>
    </source>
</evidence>
<dbReference type="Proteomes" id="UP000324832">
    <property type="component" value="Unassembled WGS sequence"/>
</dbReference>
<dbReference type="InterPro" id="IPR050689">
    <property type="entry name" value="FKBP-type_PPIase"/>
</dbReference>
<evidence type="ECO:0000256" key="1">
    <source>
        <dbReference type="ARBA" id="ARBA00000971"/>
    </source>
</evidence>
<dbReference type="Pfam" id="PF00254">
    <property type="entry name" value="FKBP_C"/>
    <property type="match status" value="1"/>
</dbReference>
<dbReference type="FunFam" id="3.10.50.40:FF:000025">
    <property type="entry name" value="Peptidylprolyl isomerase"/>
    <property type="match status" value="1"/>
</dbReference>
<keyword evidence="4 5" id="KW-0413">Isomerase</keyword>
<dbReference type="Gene3D" id="3.10.50.40">
    <property type="match status" value="1"/>
</dbReference>
<dbReference type="EC" id="5.2.1.8" evidence="2 5"/>
<keyword evidence="8" id="KW-1185">Reference proteome</keyword>
<evidence type="ECO:0000256" key="5">
    <source>
        <dbReference type="PROSITE-ProRule" id="PRU00277"/>
    </source>
</evidence>
<dbReference type="SUPFAM" id="SSF54534">
    <property type="entry name" value="FKBP-like"/>
    <property type="match status" value="1"/>
</dbReference>
<dbReference type="PANTHER" id="PTHR10516">
    <property type="entry name" value="PEPTIDYL-PROLYL CIS-TRANS ISOMERASE"/>
    <property type="match status" value="1"/>
</dbReference>
<dbReference type="PROSITE" id="PS50059">
    <property type="entry name" value="FKBP_PPIASE"/>
    <property type="match status" value="1"/>
</dbReference>
<reference evidence="7 8" key="1">
    <citation type="submission" date="2017-07" db="EMBL/GenBank/DDBJ databases">
        <authorList>
            <person name="Talla V."/>
            <person name="Backstrom N."/>
        </authorList>
    </citation>
    <scope>NUCLEOTIDE SEQUENCE [LARGE SCALE GENOMIC DNA]</scope>
</reference>
<keyword evidence="3 5" id="KW-0697">Rotamase</keyword>
<evidence type="ECO:0000259" key="6">
    <source>
        <dbReference type="PROSITE" id="PS50059"/>
    </source>
</evidence>
<sequence>MSVKVETISPGVCNIYPKPGQTVVVHYTGTLENGKKFDSSRDRGQPFKFTLGKGDVIKGWDQGIATMSVGERSRLICPPELAYGSRGHPGVIPPNATLIFDVELLQVE</sequence>
<dbReference type="AlphaFoldDB" id="A0A5E4PN03"/>
<evidence type="ECO:0000256" key="4">
    <source>
        <dbReference type="ARBA" id="ARBA00023235"/>
    </source>
</evidence>
<dbReference type="GO" id="GO:0003755">
    <property type="term" value="F:peptidyl-prolyl cis-trans isomerase activity"/>
    <property type="evidence" value="ECO:0007669"/>
    <property type="project" value="UniProtKB-KW"/>
</dbReference>
<evidence type="ECO:0000256" key="3">
    <source>
        <dbReference type="ARBA" id="ARBA00023110"/>
    </source>
</evidence>
<name>A0A5E4PN03_9NEOP</name>
<evidence type="ECO:0000256" key="2">
    <source>
        <dbReference type="ARBA" id="ARBA00013194"/>
    </source>
</evidence>
<dbReference type="InterPro" id="IPR001179">
    <property type="entry name" value="PPIase_FKBP_dom"/>
</dbReference>
<dbReference type="PANTHER" id="PTHR10516:SF443">
    <property type="entry name" value="FK506-BINDING PROTEIN 59-RELATED"/>
    <property type="match status" value="1"/>
</dbReference>
<dbReference type="EMBL" id="FZQP02000003">
    <property type="protein sequence ID" value="VVC86434.1"/>
    <property type="molecule type" value="Genomic_DNA"/>
</dbReference>